<name>A0A3B0C5K9_9FLAO</name>
<comment type="caution">
    <text evidence="1">The sequence shown here is derived from an EMBL/GenBank/DDBJ whole genome shotgun (WGS) entry which is preliminary data.</text>
</comment>
<sequence length="211" mass="24169">MEKEISIIEKLASSLKRRDEVPNQELAQEIVLSKNKKAIKELVENLSSKKTIQNDCIKVLYEIGMQEPRMIADYVHEFVKQLNTKNNRLQWGIMIALNTISKERPEEIYDVLPHILNVADKGSVITKDHAVNILIKLSSVEGYADNAFTLLIEQLLKSPENQLPAYPEKTIPVVNGKNKKLFVKTLNTRLADIEVDTKRKRIERVIKKIGQ</sequence>
<accession>A0A3B0C5K9</accession>
<evidence type="ECO:0008006" key="3">
    <source>
        <dbReference type="Google" id="ProtNLM"/>
    </source>
</evidence>
<dbReference type="EMBL" id="RBCJ01000003">
    <property type="protein sequence ID" value="RKN79414.1"/>
    <property type="molecule type" value="Genomic_DNA"/>
</dbReference>
<evidence type="ECO:0000313" key="2">
    <source>
        <dbReference type="Proteomes" id="UP000276603"/>
    </source>
</evidence>
<dbReference type="Proteomes" id="UP000276603">
    <property type="component" value="Unassembled WGS sequence"/>
</dbReference>
<dbReference type="Gene3D" id="1.25.10.10">
    <property type="entry name" value="Leucine-rich Repeat Variant"/>
    <property type="match status" value="1"/>
</dbReference>
<dbReference type="AlphaFoldDB" id="A0A3B0C5K9"/>
<reference evidence="1 2" key="1">
    <citation type="submission" date="2018-10" db="EMBL/GenBank/DDBJ databases">
        <title>Ulvibacterium marinum gen. nov., sp. nov., a novel marine bacterium of the family Flavobacteriaceae, isolated from a culture of the green alga Ulva prolifera.</title>
        <authorList>
            <person name="Zhang Z."/>
        </authorList>
    </citation>
    <scope>NUCLEOTIDE SEQUENCE [LARGE SCALE GENOMIC DNA]</scope>
    <source>
        <strain evidence="1 2">CCMM003</strain>
    </source>
</reference>
<protein>
    <recommendedName>
        <fullName evidence="3">HEAT repeat domain-containing protein</fullName>
    </recommendedName>
</protein>
<dbReference type="RefSeq" id="WP_120712228.1">
    <property type="nucleotide sequence ID" value="NZ_RBCJ01000003.1"/>
</dbReference>
<dbReference type="SUPFAM" id="SSF48371">
    <property type="entry name" value="ARM repeat"/>
    <property type="match status" value="1"/>
</dbReference>
<proteinExistence type="predicted"/>
<dbReference type="OrthoDB" id="2733362at2"/>
<evidence type="ECO:0000313" key="1">
    <source>
        <dbReference type="EMBL" id="RKN79414.1"/>
    </source>
</evidence>
<dbReference type="InterPro" id="IPR011989">
    <property type="entry name" value="ARM-like"/>
</dbReference>
<gene>
    <name evidence="1" type="ORF">D7Z94_13960</name>
</gene>
<keyword evidence="2" id="KW-1185">Reference proteome</keyword>
<dbReference type="InterPro" id="IPR016024">
    <property type="entry name" value="ARM-type_fold"/>
</dbReference>
<organism evidence="1 2">
    <name type="scientific">Ulvibacterium marinum</name>
    <dbReference type="NCBI Taxonomy" id="2419782"/>
    <lineage>
        <taxon>Bacteria</taxon>
        <taxon>Pseudomonadati</taxon>
        <taxon>Bacteroidota</taxon>
        <taxon>Flavobacteriia</taxon>
        <taxon>Flavobacteriales</taxon>
        <taxon>Flavobacteriaceae</taxon>
        <taxon>Ulvibacterium</taxon>
    </lineage>
</organism>